<evidence type="ECO:0000313" key="1">
    <source>
        <dbReference type="EMBL" id="MBB6109362.1"/>
    </source>
</evidence>
<keyword evidence="2" id="KW-1185">Reference proteome</keyword>
<protein>
    <submittedName>
        <fullName evidence="1">Uncharacterized protein</fullName>
    </submittedName>
</protein>
<dbReference type="Proteomes" id="UP000541583">
    <property type="component" value="Unassembled WGS sequence"/>
</dbReference>
<evidence type="ECO:0000313" key="2">
    <source>
        <dbReference type="Proteomes" id="UP000541583"/>
    </source>
</evidence>
<sequence length="70" mass="8228">MNGYNKITSLYHNRTLAVTEAYALIAYLLFNALKYSNLICGMSFCYDYSKYNKLQWTEKLKRRPGIINGY</sequence>
<reference evidence="1 2" key="1">
    <citation type="submission" date="2020-08" db="EMBL/GenBank/DDBJ databases">
        <title>Genomic Encyclopedia of Type Strains, Phase IV (KMG-V): Genome sequencing to study the core and pangenomes of soil and plant-associated prokaryotes.</title>
        <authorList>
            <person name="Whitman W."/>
        </authorList>
    </citation>
    <scope>NUCLEOTIDE SEQUENCE [LARGE SCALE GENOMIC DNA]</scope>
    <source>
        <strain evidence="1 2">ANJLi2</strain>
    </source>
</reference>
<gene>
    <name evidence="1" type="ORF">HDF23_002109</name>
</gene>
<accession>A0ABR6PHX9</accession>
<organism evidence="1 2">
    <name type="scientific">Mucilaginibacter lappiensis</name>
    <dbReference type="NCBI Taxonomy" id="354630"/>
    <lineage>
        <taxon>Bacteria</taxon>
        <taxon>Pseudomonadati</taxon>
        <taxon>Bacteroidota</taxon>
        <taxon>Sphingobacteriia</taxon>
        <taxon>Sphingobacteriales</taxon>
        <taxon>Sphingobacteriaceae</taxon>
        <taxon>Mucilaginibacter</taxon>
    </lineage>
</organism>
<comment type="caution">
    <text evidence="1">The sequence shown here is derived from an EMBL/GenBank/DDBJ whole genome shotgun (WGS) entry which is preliminary data.</text>
</comment>
<name>A0ABR6PHX9_9SPHI</name>
<dbReference type="EMBL" id="JACHCB010000004">
    <property type="protein sequence ID" value="MBB6109362.1"/>
    <property type="molecule type" value="Genomic_DNA"/>
</dbReference>
<proteinExistence type="predicted"/>